<feature type="domain" description="Concentrative nucleoside transporter C-terminal" evidence="9">
    <location>
        <begin position="165"/>
        <end position="409"/>
    </location>
</feature>
<sequence>MTPSLGKYSSTVNHINWHVVFWGMALQFLFGIFVIKTTLGKNVITYLSVRFLELTNHAESGASFAMPKVLFFCTILSALNYFGVMQFIIKTIGGFLSFCLGSAPIESVAAAANIFLNTTETAVIVKDYLADMPLAELFCVLTTGMSSVAGVSIVIFIGFGVPAEYLLAANLMSAPAALAVAKISMPGTEENEKPQEIDLSKIKKARNLLDAVSQGCETGTRLVVAVVVNVLVYTSLLSLVNSTLEWFGDRAGVVNLSLRQNPHLICSYILWPVAYIMGVASQDCHAVASLLGIRAVTNPGIAYIEFSKYLHNKDSVNEYQLLYNDTLTVQNDLFLPQWNKTLTNGILQDKTEVIATYALCGFSCIQVVGISLGAIGALAPTRKFDLMNLAVRAFFTSTMASLLTACVAGLLYLG</sequence>
<keyword evidence="11" id="KW-1185">Reference proteome</keyword>
<evidence type="ECO:0000256" key="3">
    <source>
        <dbReference type="ARBA" id="ARBA00022475"/>
    </source>
</evidence>
<dbReference type="Pfam" id="PF07662">
    <property type="entry name" value="Nucleos_tra2_C"/>
    <property type="match status" value="1"/>
</dbReference>
<organism evidence="10 11">
    <name type="scientific">Tegillarca granosa</name>
    <name type="common">Malaysian cockle</name>
    <name type="synonym">Anadara granosa</name>
    <dbReference type="NCBI Taxonomy" id="220873"/>
    <lineage>
        <taxon>Eukaryota</taxon>
        <taxon>Metazoa</taxon>
        <taxon>Spiralia</taxon>
        <taxon>Lophotrochozoa</taxon>
        <taxon>Mollusca</taxon>
        <taxon>Bivalvia</taxon>
        <taxon>Autobranchia</taxon>
        <taxon>Pteriomorphia</taxon>
        <taxon>Arcoida</taxon>
        <taxon>Arcoidea</taxon>
        <taxon>Arcidae</taxon>
        <taxon>Tegillarca</taxon>
    </lineage>
</organism>
<dbReference type="PANTHER" id="PTHR10590">
    <property type="entry name" value="SODIUM/NUCLEOSIDE COTRANSPORTER"/>
    <property type="match status" value="1"/>
</dbReference>
<keyword evidence="4 7" id="KW-0812">Transmembrane</keyword>
<keyword evidence="6 7" id="KW-0472">Membrane</keyword>
<dbReference type="InterPro" id="IPR011657">
    <property type="entry name" value="CNT_C_dom"/>
</dbReference>
<keyword evidence="5 7" id="KW-1133">Transmembrane helix</keyword>
<feature type="transmembrane region" description="Helical" evidence="7">
    <location>
        <begin position="222"/>
        <end position="240"/>
    </location>
</feature>
<keyword evidence="3" id="KW-1003">Cell membrane</keyword>
<accession>A0ABQ9EA25</accession>
<feature type="transmembrane region" description="Helical" evidence="7">
    <location>
        <begin position="137"/>
        <end position="159"/>
    </location>
</feature>
<feature type="transmembrane region" description="Helical" evidence="7">
    <location>
        <begin position="69"/>
        <end position="89"/>
    </location>
</feature>
<comment type="caution">
    <text evidence="10">The sequence shown here is derived from an EMBL/GenBank/DDBJ whole genome shotgun (WGS) entry which is preliminary data.</text>
</comment>
<comment type="similarity">
    <text evidence="2">Belongs to the concentrative nucleoside transporter (CNT) (TC 2.A.41) family.</text>
</comment>
<evidence type="ECO:0000313" key="11">
    <source>
        <dbReference type="Proteomes" id="UP001217089"/>
    </source>
</evidence>
<dbReference type="InterPro" id="IPR002668">
    <property type="entry name" value="CNT_N_dom"/>
</dbReference>
<feature type="transmembrane region" description="Helical" evidence="7">
    <location>
        <begin position="95"/>
        <end position="116"/>
    </location>
</feature>
<evidence type="ECO:0000256" key="1">
    <source>
        <dbReference type="ARBA" id="ARBA00004651"/>
    </source>
</evidence>
<feature type="transmembrane region" description="Helical" evidence="7">
    <location>
        <begin position="391"/>
        <end position="413"/>
    </location>
</feature>
<evidence type="ECO:0000256" key="2">
    <source>
        <dbReference type="ARBA" id="ARBA00009033"/>
    </source>
</evidence>
<dbReference type="Pfam" id="PF01773">
    <property type="entry name" value="Nucleos_tra2_N"/>
    <property type="match status" value="1"/>
</dbReference>
<feature type="transmembrane region" description="Helical" evidence="7">
    <location>
        <begin position="15"/>
        <end position="35"/>
    </location>
</feature>
<comment type="subcellular location">
    <subcellularLocation>
        <location evidence="1">Cell membrane</location>
        <topology evidence="1">Multi-pass membrane protein</topology>
    </subcellularLocation>
</comment>
<evidence type="ECO:0000256" key="4">
    <source>
        <dbReference type="ARBA" id="ARBA00022692"/>
    </source>
</evidence>
<evidence type="ECO:0000259" key="9">
    <source>
        <dbReference type="Pfam" id="PF07662"/>
    </source>
</evidence>
<gene>
    <name evidence="10" type="ORF">KUTeg_021002</name>
</gene>
<feature type="domain" description="Concentrative nucleoside transporter N-terminal" evidence="8">
    <location>
        <begin position="9"/>
        <end position="66"/>
    </location>
</feature>
<dbReference type="InterPro" id="IPR008276">
    <property type="entry name" value="C_nuclsd_transpt"/>
</dbReference>
<evidence type="ECO:0000313" key="10">
    <source>
        <dbReference type="EMBL" id="KAJ8302015.1"/>
    </source>
</evidence>
<evidence type="ECO:0000256" key="5">
    <source>
        <dbReference type="ARBA" id="ARBA00022989"/>
    </source>
</evidence>
<dbReference type="Proteomes" id="UP001217089">
    <property type="component" value="Unassembled WGS sequence"/>
</dbReference>
<dbReference type="EMBL" id="JARBDR010000918">
    <property type="protein sequence ID" value="KAJ8302015.1"/>
    <property type="molecule type" value="Genomic_DNA"/>
</dbReference>
<feature type="transmembrane region" description="Helical" evidence="7">
    <location>
        <begin position="354"/>
        <end position="379"/>
    </location>
</feature>
<evidence type="ECO:0000256" key="7">
    <source>
        <dbReference type="SAM" id="Phobius"/>
    </source>
</evidence>
<evidence type="ECO:0008006" key="12">
    <source>
        <dbReference type="Google" id="ProtNLM"/>
    </source>
</evidence>
<proteinExistence type="inferred from homology"/>
<evidence type="ECO:0000256" key="6">
    <source>
        <dbReference type="ARBA" id="ARBA00023136"/>
    </source>
</evidence>
<name>A0ABQ9EA25_TEGGR</name>
<reference evidence="10 11" key="1">
    <citation type="submission" date="2022-12" db="EMBL/GenBank/DDBJ databases">
        <title>Chromosome-level genome of Tegillarca granosa.</title>
        <authorList>
            <person name="Kim J."/>
        </authorList>
    </citation>
    <scope>NUCLEOTIDE SEQUENCE [LARGE SCALE GENOMIC DNA]</scope>
    <source>
        <strain evidence="10">Teg-2019</strain>
        <tissue evidence="10">Adductor muscle</tissue>
    </source>
</reference>
<protein>
    <recommendedName>
        <fullName evidence="12">Concentrative nucleoside transporter C-terminal domain-containing protein</fullName>
    </recommendedName>
</protein>
<dbReference type="PANTHER" id="PTHR10590:SF4">
    <property type="entry name" value="SOLUTE CARRIER FAMILY 28 MEMBER 3"/>
    <property type="match status" value="1"/>
</dbReference>
<evidence type="ECO:0000259" key="8">
    <source>
        <dbReference type="Pfam" id="PF01773"/>
    </source>
</evidence>